<keyword evidence="3 7" id="KW-0378">Hydrolase</keyword>
<evidence type="ECO:0000256" key="4">
    <source>
        <dbReference type="ARBA" id="ARBA00022807"/>
    </source>
</evidence>
<dbReference type="InterPro" id="IPR051794">
    <property type="entry name" value="PG_Endopeptidase_C40"/>
</dbReference>
<name>A0A2W4LTK3_9PSEU</name>
<dbReference type="PANTHER" id="PTHR47359:SF3">
    <property type="entry name" value="NLP_P60 DOMAIN-CONTAINING PROTEIN-RELATED"/>
    <property type="match status" value="1"/>
</dbReference>
<dbReference type="SUPFAM" id="SSF54001">
    <property type="entry name" value="Cysteine proteinases"/>
    <property type="match status" value="1"/>
</dbReference>
<feature type="coiled-coil region" evidence="5">
    <location>
        <begin position="80"/>
        <end position="135"/>
    </location>
</feature>
<comment type="similarity">
    <text evidence="1">Belongs to the peptidase C40 family.</text>
</comment>
<evidence type="ECO:0000313" key="7">
    <source>
        <dbReference type="EMBL" id="PZM99046.1"/>
    </source>
</evidence>
<dbReference type="GO" id="GO:0008234">
    <property type="term" value="F:cysteine-type peptidase activity"/>
    <property type="evidence" value="ECO:0007669"/>
    <property type="project" value="UniProtKB-KW"/>
</dbReference>
<feature type="domain" description="NlpC/P60" evidence="6">
    <location>
        <begin position="274"/>
        <end position="389"/>
    </location>
</feature>
<dbReference type="Pfam" id="PF00877">
    <property type="entry name" value="NLPC_P60"/>
    <property type="match status" value="1"/>
</dbReference>
<protein>
    <submittedName>
        <fullName evidence="7">Hydrolase Nlp/P60</fullName>
    </submittedName>
</protein>
<evidence type="ECO:0000259" key="6">
    <source>
        <dbReference type="PROSITE" id="PS51935"/>
    </source>
</evidence>
<dbReference type="EMBL" id="QGUI01000194">
    <property type="protein sequence ID" value="PZM99046.1"/>
    <property type="molecule type" value="Genomic_DNA"/>
</dbReference>
<evidence type="ECO:0000256" key="3">
    <source>
        <dbReference type="ARBA" id="ARBA00022801"/>
    </source>
</evidence>
<dbReference type="Gene3D" id="3.90.1720.10">
    <property type="entry name" value="endopeptidase domain like (from Nostoc punctiforme)"/>
    <property type="match status" value="1"/>
</dbReference>
<dbReference type="GO" id="GO:0006508">
    <property type="term" value="P:proteolysis"/>
    <property type="evidence" value="ECO:0007669"/>
    <property type="project" value="UniProtKB-KW"/>
</dbReference>
<organism evidence="7">
    <name type="scientific">Thermocrispum agreste</name>
    <dbReference type="NCBI Taxonomy" id="37925"/>
    <lineage>
        <taxon>Bacteria</taxon>
        <taxon>Bacillati</taxon>
        <taxon>Actinomycetota</taxon>
        <taxon>Actinomycetes</taxon>
        <taxon>Pseudonocardiales</taxon>
        <taxon>Pseudonocardiaceae</taxon>
        <taxon>Thermocrispum</taxon>
    </lineage>
</organism>
<dbReference type="PANTHER" id="PTHR47359">
    <property type="entry name" value="PEPTIDOGLYCAN DL-ENDOPEPTIDASE CWLO"/>
    <property type="match status" value="1"/>
</dbReference>
<keyword evidence="2" id="KW-0645">Protease</keyword>
<feature type="coiled-coil region" evidence="5">
    <location>
        <begin position="178"/>
        <end position="251"/>
    </location>
</feature>
<keyword evidence="4" id="KW-0788">Thiol protease</keyword>
<comment type="caution">
    <text evidence="7">The sequence shown here is derived from an EMBL/GenBank/DDBJ whole genome shotgun (WGS) entry which is preliminary data.</text>
</comment>
<evidence type="ECO:0000256" key="2">
    <source>
        <dbReference type="ARBA" id="ARBA00022670"/>
    </source>
</evidence>
<gene>
    <name evidence="7" type="ORF">DIU77_06645</name>
</gene>
<dbReference type="AlphaFoldDB" id="A0A2W4LTK3"/>
<keyword evidence="5" id="KW-0175">Coiled coil</keyword>
<evidence type="ECO:0000256" key="1">
    <source>
        <dbReference type="ARBA" id="ARBA00007074"/>
    </source>
</evidence>
<dbReference type="PROSITE" id="PS51935">
    <property type="entry name" value="NLPC_P60"/>
    <property type="match status" value="1"/>
</dbReference>
<accession>A0A2W4LTK3</accession>
<sequence>MRPTTRTVGLRRATGRAPDLTRRHRLSTAATERKGESRDVKSLQLLKRGVSGVVAAVAVAAMVSIPSPALADPDPTPDTASEALKAYEALKRKAEKLNEAHLRAQDDLEANRKKMRQAKRALAAAQKAEQRARADVAAYRKVVDKFTSAAYRGSRLTSVAAALTGDSVRDYLDRAATIDLLAAEKAAALKKLNRAVEKAEQAQREALASQQAARKAEQEAKRNLRDIEVRGEELQKQIDKAREAYERLSGADRAALEASYGDSATPPSTIKAPSERAQIAVDAAMSKRGSPYVYGAEGPDAFDCSGLTSWAYQQAGISIPRSSSAQSQSGTAVPRDQLAPGDLVFFYSPVSHVGMYIGDGLMVHAPQQGDVVKVAPVMWNNFVGARRYA</sequence>
<reference evidence="7" key="1">
    <citation type="submission" date="2018-05" db="EMBL/GenBank/DDBJ databases">
        <authorList>
            <person name="Lanie J.A."/>
            <person name="Ng W.-L."/>
            <person name="Kazmierczak K.M."/>
            <person name="Andrzejewski T.M."/>
            <person name="Davidsen T.M."/>
            <person name="Wayne K.J."/>
            <person name="Tettelin H."/>
            <person name="Glass J.I."/>
            <person name="Rusch D."/>
            <person name="Podicherti R."/>
            <person name="Tsui H.-C.T."/>
            <person name="Winkler M.E."/>
        </authorList>
    </citation>
    <scope>NUCLEOTIDE SEQUENCE</scope>
    <source>
        <strain evidence="7">ZC4RG45</strain>
    </source>
</reference>
<proteinExistence type="inferred from homology"/>
<dbReference type="InterPro" id="IPR038765">
    <property type="entry name" value="Papain-like_cys_pep_sf"/>
</dbReference>
<evidence type="ECO:0000256" key="5">
    <source>
        <dbReference type="SAM" id="Coils"/>
    </source>
</evidence>
<dbReference type="InterPro" id="IPR000064">
    <property type="entry name" value="NLP_P60_dom"/>
</dbReference>